<organism evidence="2 3">
    <name type="scientific">Jeotgalibacillus malaysiensis</name>
    <dbReference type="NCBI Taxonomy" id="1508404"/>
    <lineage>
        <taxon>Bacteria</taxon>
        <taxon>Bacillati</taxon>
        <taxon>Bacillota</taxon>
        <taxon>Bacilli</taxon>
        <taxon>Bacillales</taxon>
        <taxon>Caryophanaceae</taxon>
        <taxon>Jeotgalibacillus</taxon>
    </lineage>
</organism>
<dbReference type="Proteomes" id="UP000031449">
    <property type="component" value="Chromosome"/>
</dbReference>
<dbReference type="HOGENOM" id="CLU_196134_1_1_9"/>
<dbReference type="KEGG" id="jeo:JMA_27460"/>
<dbReference type="STRING" id="1508404.JMA_27460"/>
<evidence type="ECO:0000313" key="3">
    <source>
        <dbReference type="Proteomes" id="UP000031449"/>
    </source>
</evidence>
<reference evidence="2 3" key="1">
    <citation type="submission" date="2014-08" db="EMBL/GenBank/DDBJ databases">
        <title>Complete genome of a marine bacteria Jeotgalibacillus malaysiensis.</title>
        <authorList>
            <person name="Yaakop A.S."/>
            <person name="Chan K.-G."/>
            <person name="Goh K.M."/>
        </authorList>
    </citation>
    <scope>NUCLEOTIDE SEQUENCE [LARGE SCALE GENOMIC DNA]</scope>
    <source>
        <strain evidence="2 3">D5</strain>
    </source>
</reference>
<dbReference type="AlphaFoldDB" id="A0A0B5AU08"/>
<protein>
    <recommendedName>
        <fullName evidence="1">DUF6906 domain-containing protein</fullName>
    </recommendedName>
</protein>
<keyword evidence="3" id="KW-1185">Reference proteome</keyword>
<dbReference type="Pfam" id="PF21847">
    <property type="entry name" value="DUF6906"/>
    <property type="match status" value="1"/>
</dbReference>
<gene>
    <name evidence="2" type="ORF">JMA_27460</name>
</gene>
<evidence type="ECO:0000313" key="2">
    <source>
        <dbReference type="EMBL" id="AJD92063.1"/>
    </source>
</evidence>
<proteinExistence type="predicted"/>
<feature type="domain" description="DUF6906" evidence="1">
    <location>
        <begin position="1"/>
        <end position="49"/>
    </location>
</feature>
<dbReference type="EMBL" id="CP009416">
    <property type="protein sequence ID" value="AJD92063.1"/>
    <property type="molecule type" value="Genomic_DNA"/>
</dbReference>
<accession>A0A0B5AU08</accession>
<sequence>MKSGKRPSRAERYVLIKYGCNPRNWLISKKVEGRFLLRHRLTDQTKEIPNE</sequence>
<dbReference type="BioCyc" id="JESP1508404:G14D9-12026-MONOMER"/>
<evidence type="ECO:0000259" key="1">
    <source>
        <dbReference type="Pfam" id="PF21847"/>
    </source>
</evidence>
<name>A0A0B5AU08_9BACL</name>
<dbReference type="InterPro" id="IPR054201">
    <property type="entry name" value="DUF6906"/>
</dbReference>